<dbReference type="SUPFAM" id="SSF51621">
    <property type="entry name" value="Phosphoenolpyruvate/pyruvate domain"/>
    <property type="match status" value="1"/>
</dbReference>
<comment type="caution">
    <text evidence="4">The sequence shown here is derived from an EMBL/GenBank/DDBJ whole genome shotgun (WGS) entry which is preliminary data.</text>
</comment>
<name>A0A934IUR4_9BACL</name>
<dbReference type="Pfam" id="PF13714">
    <property type="entry name" value="PEP_mutase"/>
    <property type="match status" value="1"/>
</dbReference>
<gene>
    <name evidence="4" type="primary">aepX</name>
    <name evidence="4" type="ORF">JFN88_00025</name>
</gene>
<dbReference type="GO" id="GO:0050188">
    <property type="term" value="F:phosphoenolpyruvate mutase activity"/>
    <property type="evidence" value="ECO:0007669"/>
    <property type="project" value="UniProtKB-EC"/>
</dbReference>
<dbReference type="InterPro" id="IPR040442">
    <property type="entry name" value="Pyrv_kinase-like_dom_sf"/>
</dbReference>
<dbReference type="PANTHER" id="PTHR42905">
    <property type="entry name" value="PHOSPHOENOLPYRUVATE CARBOXYLASE"/>
    <property type="match status" value="1"/>
</dbReference>
<dbReference type="InterPro" id="IPR012698">
    <property type="entry name" value="PEnolPyrv_PMutase_core"/>
</dbReference>
<dbReference type="InterPro" id="IPR015813">
    <property type="entry name" value="Pyrv/PenolPyrv_kinase-like_dom"/>
</dbReference>
<dbReference type="InterPro" id="IPR039556">
    <property type="entry name" value="ICL/PEPM"/>
</dbReference>
<accession>A0A934IUR4</accession>
<dbReference type="CDD" id="cd00377">
    <property type="entry name" value="ICL_PEPM"/>
    <property type="match status" value="1"/>
</dbReference>
<proteinExistence type="inferred from homology"/>
<evidence type="ECO:0000256" key="3">
    <source>
        <dbReference type="ARBA" id="ARBA00038455"/>
    </source>
</evidence>
<organism evidence="4 5">
    <name type="scientific">Paenibacillus roseus</name>
    <dbReference type="NCBI Taxonomy" id="2798579"/>
    <lineage>
        <taxon>Bacteria</taxon>
        <taxon>Bacillati</taxon>
        <taxon>Bacillota</taxon>
        <taxon>Bacilli</taxon>
        <taxon>Bacillales</taxon>
        <taxon>Paenibacillaceae</taxon>
        <taxon>Paenibacillus</taxon>
    </lineage>
</organism>
<dbReference type="EMBL" id="JAELUP010000001">
    <property type="protein sequence ID" value="MBJ6359717.1"/>
    <property type="molecule type" value="Genomic_DNA"/>
</dbReference>
<protein>
    <recommendedName>
        <fullName evidence="2">phosphoenolpyruvate mutase</fullName>
        <ecNumber evidence="2">5.4.2.9</ecNumber>
    </recommendedName>
</protein>
<dbReference type="EC" id="5.4.2.9" evidence="2"/>
<dbReference type="PANTHER" id="PTHR42905:SF7">
    <property type="entry name" value="PHOSPHOENOLPYRUVATE PHOSPHOMUTASE"/>
    <property type="match status" value="1"/>
</dbReference>
<sequence>MKRTGQLRDLIHSPQTHFLMEAHNGLSAAIVEEAGFKGIWASGLSLSASMGVRDNNELSWTQVLDQLEFMNDATSIPILLDGDTGYGNFNNARRLVRKLEQRDIAGVCIEDKLFPKTNSFINSTSQPLANIDEFCGKIKAMKDAQQDDMFSVVARVEAFIAGWGIKEALLRAEAYRSAGADAILIHSNQKDASEIELFMKEWAGRHPVVIVPTKYYTTPTQFFADLGVNLIIWANHNLRTAILAMKNVTSQIFREQSLIHVEKNIASLEEVFRLQRVDELQLAEKKYLPPSGNKSGNGQC</sequence>
<evidence type="ECO:0000313" key="4">
    <source>
        <dbReference type="EMBL" id="MBJ6359717.1"/>
    </source>
</evidence>
<dbReference type="AlphaFoldDB" id="A0A934IUR4"/>
<evidence type="ECO:0000256" key="1">
    <source>
        <dbReference type="ARBA" id="ARBA00023235"/>
    </source>
</evidence>
<dbReference type="RefSeq" id="WP_199017238.1">
    <property type="nucleotide sequence ID" value="NZ_JAELUP010000001.1"/>
</dbReference>
<dbReference type="Proteomes" id="UP000640274">
    <property type="component" value="Unassembled WGS sequence"/>
</dbReference>
<keyword evidence="5" id="KW-1185">Reference proteome</keyword>
<keyword evidence="1 4" id="KW-0413">Isomerase</keyword>
<dbReference type="Gene3D" id="3.20.20.60">
    <property type="entry name" value="Phosphoenolpyruvate-binding domains"/>
    <property type="match status" value="1"/>
</dbReference>
<evidence type="ECO:0000256" key="2">
    <source>
        <dbReference type="ARBA" id="ARBA00024063"/>
    </source>
</evidence>
<evidence type="ECO:0000313" key="5">
    <source>
        <dbReference type="Proteomes" id="UP000640274"/>
    </source>
</evidence>
<comment type="similarity">
    <text evidence="3">Belongs to the isocitrate lyase/PEP mutase superfamily. PEP mutase family.</text>
</comment>
<dbReference type="NCBIfam" id="TIGR02320">
    <property type="entry name" value="PEP_mutase"/>
    <property type="match status" value="1"/>
</dbReference>
<reference evidence="4" key="1">
    <citation type="submission" date="2020-12" db="EMBL/GenBank/DDBJ databases">
        <authorList>
            <person name="Huq M.A."/>
        </authorList>
    </citation>
    <scope>NUCLEOTIDE SEQUENCE</scope>
    <source>
        <strain evidence="4">MAHUQ-46</strain>
    </source>
</reference>